<evidence type="ECO:0000256" key="2">
    <source>
        <dbReference type="SAM" id="Phobius"/>
    </source>
</evidence>
<feature type="transmembrane region" description="Helical" evidence="2">
    <location>
        <begin position="73"/>
        <end position="96"/>
    </location>
</feature>
<name>A0A1G4K8J4_9SACH</name>
<dbReference type="OrthoDB" id="4068368at2759"/>
<dbReference type="EMBL" id="LT598452">
    <property type="protein sequence ID" value="SCV00328.1"/>
    <property type="molecule type" value="Genomic_DNA"/>
</dbReference>
<proteinExistence type="predicted"/>
<keyword evidence="2" id="KW-0812">Transmembrane</keyword>
<accession>A0A1G4K8J4</accession>
<reference evidence="4" key="1">
    <citation type="submission" date="2016-03" db="EMBL/GenBank/DDBJ databases">
        <authorList>
            <person name="Devillers Hugo."/>
        </authorList>
    </citation>
    <scope>NUCLEOTIDE SEQUENCE [LARGE SCALE GENOMIC DNA]</scope>
</reference>
<evidence type="ECO:0000313" key="3">
    <source>
        <dbReference type="EMBL" id="SCV00328.1"/>
    </source>
</evidence>
<feature type="compositionally biased region" description="Polar residues" evidence="1">
    <location>
        <begin position="330"/>
        <end position="340"/>
    </location>
</feature>
<feature type="region of interest" description="Disordered" evidence="1">
    <location>
        <begin position="636"/>
        <end position="655"/>
    </location>
</feature>
<feature type="transmembrane region" description="Helical" evidence="2">
    <location>
        <begin position="116"/>
        <end position="139"/>
    </location>
</feature>
<feature type="compositionally biased region" description="Polar residues" evidence="1">
    <location>
        <begin position="636"/>
        <end position="654"/>
    </location>
</feature>
<feature type="transmembrane region" description="Helical" evidence="2">
    <location>
        <begin position="217"/>
        <end position="236"/>
    </location>
</feature>
<feature type="transmembrane region" description="Helical" evidence="2">
    <location>
        <begin position="151"/>
        <end position="171"/>
    </location>
</feature>
<keyword evidence="2" id="KW-0472">Membrane</keyword>
<keyword evidence="2" id="KW-1133">Transmembrane helix</keyword>
<feature type="transmembrane region" description="Helical" evidence="2">
    <location>
        <begin position="177"/>
        <end position="196"/>
    </location>
</feature>
<protein>
    <submittedName>
        <fullName evidence="3">LANO_0F06304g1_1</fullName>
    </submittedName>
</protein>
<gene>
    <name evidence="3" type="ORF">LANO_0F06304G</name>
</gene>
<feature type="region of interest" description="Disordered" evidence="1">
    <location>
        <begin position="330"/>
        <end position="377"/>
    </location>
</feature>
<dbReference type="Proteomes" id="UP000189911">
    <property type="component" value="Chromosome F"/>
</dbReference>
<sequence>MPLFVKRHRDDLLCFPIRYIRFTTFPSSFVRLTLKCFNPDYISPIYRIGNMININDYQQPWSKRTSEDFKRSFYYVKGFIELVFAWHYAFFVSRVTPLALSRYYTMPRKRPRNGCLQVLQGCGTISSFVGGSLAIVMLCKSQNQPCFNKPALIVLTSGLFANGLSQLALAITELESLGLLLIVPQLLCLGSAIWYVKHLLECLPNSKLSSLELHLAIAHLGLLLTAMLVSTFPLSLGCAKKDEQEGEAAIMDMENSTPDLSIDEHEHSMHRTVAMKNSAQTLTPDHDYSTNVKAQQNWMNKYPSTYSSSDCVSTSSVLKHNLELQSAQMPAHIQDTNPNASTTIKSPSKTPKKSKIDVFARMRSKSKSSKSSPEQNVVHMADDLQARYVTRLSTIHDSSKSFINLAHNSLHLDNCSKSDRSSFVFNDVQRHDKGTEVALMMEKNAVHRINSALLPPSLRVCDSSARVGSEFSGSECTPLSSAADDDDGDILMENDLEDIPHIPSGQVYSGKEMDYDDTPKMMKNVSLEDWQINGRKLIQNEHSLIGENPKLLPSFEFKPKVELRSNEDFSFPLAKPTLNFESVLEHEHADAVSELDTLLKQKDMDVVKNGDDTDFMVNVLKHEDSSARLRRLSKDLSLNSGPHSPTKSMTSILSGSAAGSMKSPYKLGTVFTNAGNSCAPNQAGHSRSNSQITTLFHSVANYSGINHSTQSSPTKSSRLRRMGKKVSLSNISFKHDEEDGSHGHARGNSIDFSYLHTLQNKHSPSKSVSSISRRNSAILPGDRNLRTVSALFSLASDRDPNKSCNNLDRTLQYVDTGVDQADQGSALSSSSRISDTNYPQAVIGEYDREKWTTIQRLSLNENAADE</sequence>
<evidence type="ECO:0000256" key="1">
    <source>
        <dbReference type="SAM" id="MobiDB-lite"/>
    </source>
</evidence>
<keyword evidence="4" id="KW-1185">Reference proteome</keyword>
<dbReference type="AlphaFoldDB" id="A0A1G4K8J4"/>
<organism evidence="3 4">
    <name type="scientific">Lachancea nothofagi CBS 11611</name>
    <dbReference type="NCBI Taxonomy" id="1266666"/>
    <lineage>
        <taxon>Eukaryota</taxon>
        <taxon>Fungi</taxon>
        <taxon>Dikarya</taxon>
        <taxon>Ascomycota</taxon>
        <taxon>Saccharomycotina</taxon>
        <taxon>Saccharomycetes</taxon>
        <taxon>Saccharomycetales</taxon>
        <taxon>Saccharomycetaceae</taxon>
        <taxon>Lachancea</taxon>
    </lineage>
</organism>
<evidence type="ECO:0000313" key="4">
    <source>
        <dbReference type="Proteomes" id="UP000189911"/>
    </source>
</evidence>